<reference evidence="1 2" key="1">
    <citation type="submission" date="2023-10" db="EMBL/GenBank/DDBJ databases">
        <title>Chromosome-scale genome assembly provides insights into flower coloration mechanisms of Canna indica.</title>
        <authorList>
            <person name="Li C."/>
        </authorList>
    </citation>
    <scope>NUCLEOTIDE SEQUENCE [LARGE SCALE GENOMIC DNA]</scope>
    <source>
        <tissue evidence="1">Flower</tissue>
    </source>
</reference>
<dbReference type="EMBL" id="CP136893">
    <property type="protein sequence ID" value="WOL04807.1"/>
    <property type="molecule type" value="Genomic_DNA"/>
</dbReference>
<proteinExistence type="predicted"/>
<name>A0AAQ3KA26_9LILI</name>
<organism evidence="1 2">
    <name type="scientific">Canna indica</name>
    <name type="common">Indian-shot</name>
    <dbReference type="NCBI Taxonomy" id="4628"/>
    <lineage>
        <taxon>Eukaryota</taxon>
        <taxon>Viridiplantae</taxon>
        <taxon>Streptophyta</taxon>
        <taxon>Embryophyta</taxon>
        <taxon>Tracheophyta</taxon>
        <taxon>Spermatophyta</taxon>
        <taxon>Magnoliopsida</taxon>
        <taxon>Liliopsida</taxon>
        <taxon>Zingiberales</taxon>
        <taxon>Cannaceae</taxon>
        <taxon>Canna</taxon>
    </lineage>
</organism>
<evidence type="ECO:0000313" key="1">
    <source>
        <dbReference type="EMBL" id="WOL04807.1"/>
    </source>
</evidence>
<protein>
    <submittedName>
        <fullName evidence="1">Uncharacterized protein</fullName>
    </submittedName>
</protein>
<dbReference type="Proteomes" id="UP001327560">
    <property type="component" value="Chromosome 4"/>
</dbReference>
<sequence length="121" mass="13074">MASRKTLTIWSEGQLANFVCVWRGNALLARCGALLLAEFFLASLYSKCLHAETLSFAPSIVDLVVIVLPSKPTALVSKLASSSRDRVEDQSSGGKPVTSHCIVSLMLMVAIPTRSREEPDP</sequence>
<accession>A0AAQ3KA26</accession>
<keyword evidence="2" id="KW-1185">Reference proteome</keyword>
<gene>
    <name evidence="1" type="ORF">Cni_G13529</name>
</gene>
<dbReference type="AlphaFoldDB" id="A0AAQ3KA26"/>
<evidence type="ECO:0000313" key="2">
    <source>
        <dbReference type="Proteomes" id="UP001327560"/>
    </source>
</evidence>